<evidence type="ECO:0000256" key="2">
    <source>
        <dbReference type="SAM" id="Phobius"/>
    </source>
</evidence>
<organism evidence="4 5">
    <name type="scientific">Labeo rohita</name>
    <name type="common">Indian major carp</name>
    <name type="synonym">Cyprinus rohita</name>
    <dbReference type="NCBI Taxonomy" id="84645"/>
    <lineage>
        <taxon>Eukaryota</taxon>
        <taxon>Metazoa</taxon>
        <taxon>Chordata</taxon>
        <taxon>Craniata</taxon>
        <taxon>Vertebrata</taxon>
        <taxon>Euteleostomi</taxon>
        <taxon>Actinopterygii</taxon>
        <taxon>Neopterygii</taxon>
        <taxon>Teleostei</taxon>
        <taxon>Ostariophysi</taxon>
        <taxon>Cypriniformes</taxon>
        <taxon>Cyprinidae</taxon>
        <taxon>Labeoninae</taxon>
        <taxon>Labeonini</taxon>
        <taxon>Labeo</taxon>
    </lineage>
</organism>
<reference evidence="4 5" key="1">
    <citation type="submission" date="2018-03" db="EMBL/GenBank/DDBJ databases">
        <title>Draft genome sequence of Rohu Carp (Labeo rohita).</title>
        <authorList>
            <person name="Das P."/>
            <person name="Kushwaha B."/>
            <person name="Joshi C.G."/>
            <person name="Kumar D."/>
            <person name="Nagpure N.S."/>
            <person name="Sahoo L."/>
            <person name="Das S.P."/>
            <person name="Bit A."/>
            <person name="Patnaik S."/>
            <person name="Meher P.K."/>
            <person name="Jayasankar P."/>
            <person name="Koringa P.G."/>
            <person name="Patel N.V."/>
            <person name="Hinsu A.T."/>
            <person name="Kumar R."/>
            <person name="Pandey M."/>
            <person name="Agarwal S."/>
            <person name="Srivastava S."/>
            <person name="Singh M."/>
            <person name="Iquebal M.A."/>
            <person name="Jaiswal S."/>
            <person name="Angadi U.B."/>
            <person name="Kumar N."/>
            <person name="Raza M."/>
            <person name="Shah T.M."/>
            <person name="Rai A."/>
            <person name="Jena J.K."/>
        </authorList>
    </citation>
    <scope>NUCLEOTIDE SEQUENCE [LARGE SCALE GENOMIC DNA]</scope>
    <source>
        <strain evidence="4">DASCIFA01</strain>
        <tissue evidence="4">Testis</tissue>
    </source>
</reference>
<protein>
    <submittedName>
        <fullName evidence="4">Uncharacterized protein</fullName>
    </submittedName>
</protein>
<accession>A0A498P4T6</accession>
<proteinExistence type="predicted"/>
<evidence type="ECO:0000313" key="5">
    <source>
        <dbReference type="Proteomes" id="UP000290572"/>
    </source>
</evidence>
<keyword evidence="2" id="KW-0812">Transmembrane</keyword>
<keyword evidence="2" id="KW-0472">Membrane</keyword>
<dbReference type="AlphaFoldDB" id="A0A498P4T6"/>
<evidence type="ECO:0000313" key="3">
    <source>
        <dbReference type="EMBL" id="RXN10839.1"/>
    </source>
</evidence>
<keyword evidence="5" id="KW-1185">Reference proteome</keyword>
<keyword evidence="1" id="KW-0175">Coiled coil</keyword>
<evidence type="ECO:0000313" key="4">
    <source>
        <dbReference type="EMBL" id="RXN38544.1"/>
    </source>
</evidence>
<dbReference type="EMBL" id="QBIY01004746">
    <property type="protein sequence ID" value="RXN38544.1"/>
    <property type="molecule type" value="Genomic_DNA"/>
</dbReference>
<name>A0A498P4T6_LABRO</name>
<dbReference type="Proteomes" id="UP000290572">
    <property type="component" value="Unassembled WGS sequence"/>
</dbReference>
<feature type="transmembrane region" description="Helical" evidence="2">
    <location>
        <begin position="30"/>
        <end position="51"/>
    </location>
</feature>
<evidence type="ECO:0000256" key="1">
    <source>
        <dbReference type="SAM" id="Coils"/>
    </source>
</evidence>
<gene>
    <name evidence="4" type="ORF">ROHU_001015</name>
    <name evidence="3" type="ORF">ROHU_037339</name>
</gene>
<feature type="coiled-coil region" evidence="1">
    <location>
        <begin position="124"/>
        <end position="151"/>
    </location>
</feature>
<sequence length="173" mass="19597">MAEECGFFSPVRIRFVGAGFRNGNVTNCGFTSLFLFGFAWECMLLLGYRLIHRSIKVNTFVSTDRRTSSTRLDKGFSFVHMRTSFCQEDSGLFGLDSVVSFGLHCFWFAALLDLRCTLVFSGPCLKAKHAIEALEEELRRKKEQLNPNANEYVPVNSMPGIQLEQLVSLHLKL</sequence>
<keyword evidence="2" id="KW-1133">Transmembrane helix</keyword>
<comment type="caution">
    <text evidence="4">The sequence shown here is derived from an EMBL/GenBank/DDBJ whole genome shotgun (WGS) entry which is preliminary data.</text>
</comment>
<dbReference type="EMBL" id="QBIY01013173">
    <property type="protein sequence ID" value="RXN10839.1"/>
    <property type="molecule type" value="Genomic_DNA"/>
</dbReference>